<evidence type="ECO:0000313" key="2">
    <source>
        <dbReference type="Proteomes" id="UP000807769"/>
    </source>
</evidence>
<dbReference type="AlphaFoldDB" id="A0A9P7DPM4"/>
<dbReference type="GeneID" id="64628919"/>
<accession>A0A9P7DPM4</accession>
<name>A0A9P7DPM4_9AGAM</name>
<dbReference type="Proteomes" id="UP000807769">
    <property type="component" value="Unassembled WGS sequence"/>
</dbReference>
<keyword evidence="2" id="KW-1185">Reference proteome</keyword>
<reference evidence="1" key="1">
    <citation type="journal article" date="2020" name="New Phytol.">
        <title>Comparative genomics reveals dynamic genome evolution in host specialist ectomycorrhizal fungi.</title>
        <authorList>
            <person name="Lofgren L.A."/>
            <person name="Nguyen N.H."/>
            <person name="Vilgalys R."/>
            <person name="Ruytinx J."/>
            <person name="Liao H.L."/>
            <person name="Branco S."/>
            <person name="Kuo A."/>
            <person name="LaButti K."/>
            <person name="Lipzen A."/>
            <person name="Andreopoulos W."/>
            <person name="Pangilinan J."/>
            <person name="Riley R."/>
            <person name="Hundley H."/>
            <person name="Na H."/>
            <person name="Barry K."/>
            <person name="Grigoriev I.V."/>
            <person name="Stajich J.E."/>
            <person name="Kennedy P.G."/>
        </authorList>
    </citation>
    <scope>NUCLEOTIDE SEQUENCE</scope>
    <source>
        <strain evidence="1">MN1</strain>
    </source>
</reference>
<comment type="caution">
    <text evidence="1">The sequence shown here is derived from an EMBL/GenBank/DDBJ whole genome shotgun (WGS) entry which is preliminary data.</text>
</comment>
<proteinExistence type="predicted"/>
<dbReference type="EMBL" id="JABBWG010000125">
    <property type="protein sequence ID" value="KAG1800053.1"/>
    <property type="molecule type" value="Genomic_DNA"/>
</dbReference>
<gene>
    <name evidence="1" type="ORF">BJ212DRAFT_133515</name>
</gene>
<protein>
    <submittedName>
        <fullName evidence="1">Uncharacterized protein</fullName>
    </submittedName>
</protein>
<evidence type="ECO:0000313" key="1">
    <source>
        <dbReference type="EMBL" id="KAG1800053.1"/>
    </source>
</evidence>
<sequence>MPSSQLNLIWYTIPGVSRCEWTRSGCHCAEVNSGLCRCSGCPGTVDTWAALLGVEGLTSFKMKTVEKHNRTSSDDDPAEVGFHSSASFCAFLSQVSTTIEICFLWTVQVRNLPITRLFFHRNIP</sequence>
<dbReference type="RefSeq" id="XP_041185822.1">
    <property type="nucleotide sequence ID" value="XM_041334902.1"/>
</dbReference>
<organism evidence="1 2">
    <name type="scientific">Suillus subaureus</name>
    <dbReference type="NCBI Taxonomy" id="48587"/>
    <lineage>
        <taxon>Eukaryota</taxon>
        <taxon>Fungi</taxon>
        <taxon>Dikarya</taxon>
        <taxon>Basidiomycota</taxon>
        <taxon>Agaricomycotina</taxon>
        <taxon>Agaricomycetes</taxon>
        <taxon>Agaricomycetidae</taxon>
        <taxon>Boletales</taxon>
        <taxon>Suillineae</taxon>
        <taxon>Suillaceae</taxon>
        <taxon>Suillus</taxon>
    </lineage>
</organism>